<evidence type="ECO:0000256" key="1">
    <source>
        <dbReference type="SAM" id="MobiDB-lite"/>
    </source>
</evidence>
<evidence type="ECO:0000313" key="2">
    <source>
        <dbReference type="EMBL" id="MPM66625.1"/>
    </source>
</evidence>
<dbReference type="AlphaFoldDB" id="A0A645BMZ9"/>
<feature type="compositionally biased region" description="Basic and acidic residues" evidence="1">
    <location>
        <begin position="1"/>
        <end position="21"/>
    </location>
</feature>
<sequence length="83" mass="9371">MVRHGAADGAHDRCNQRDNRHQKPRHSRAELPGVLEIKGHDNIVCPNGDKGCQHGKKIQGKHLVLEDADGYQRIVHPLFNHNK</sequence>
<feature type="region of interest" description="Disordered" evidence="1">
    <location>
        <begin position="1"/>
        <end position="30"/>
    </location>
</feature>
<dbReference type="EMBL" id="VSSQ01021202">
    <property type="protein sequence ID" value="MPM66625.1"/>
    <property type="molecule type" value="Genomic_DNA"/>
</dbReference>
<reference evidence="2" key="1">
    <citation type="submission" date="2019-08" db="EMBL/GenBank/DDBJ databases">
        <authorList>
            <person name="Kucharzyk K."/>
            <person name="Murdoch R.W."/>
            <person name="Higgins S."/>
            <person name="Loffler F."/>
        </authorList>
    </citation>
    <scope>NUCLEOTIDE SEQUENCE</scope>
</reference>
<proteinExistence type="predicted"/>
<gene>
    <name evidence="2" type="ORF">SDC9_113535</name>
</gene>
<comment type="caution">
    <text evidence="2">The sequence shown here is derived from an EMBL/GenBank/DDBJ whole genome shotgun (WGS) entry which is preliminary data.</text>
</comment>
<accession>A0A645BMZ9</accession>
<name>A0A645BMZ9_9ZZZZ</name>
<protein>
    <submittedName>
        <fullName evidence="2">Uncharacterized protein</fullName>
    </submittedName>
</protein>
<organism evidence="2">
    <name type="scientific">bioreactor metagenome</name>
    <dbReference type="NCBI Taxonomy" id="1076179"/>
    <lineage>
        <taxon>unclassified sequences</taxon>
        <taxon>metagenomes</taxon>
        <taxon>ecological metagenomes</taxon>
    </lineage>
</organism>